<feature type="region of interest" description="Disordered" evidence="3">
    <location>
        <begin position="87"/>
        <end position="122"/>
    </location>
</feature>
<evidence type="ECO:0000313" key="6">
    <source>
        <dbReference type="Proteomes" id="UP000606194"/>
    </source>
</evidence>
<gene>
    <name evidence="5" type="ORF">GCM10010269_58790</name>
</gene>
<dbReference type="EMBL" id="BMTL01000027">
    <property type="protein sequence ID" value="GGS11795.1"/>
    <property type="molecule type" value="Genomic_DNA"/>
</dbReference>
<dbReference type="SUPFAM" id="SSF52091">
    <property type="entry name" value="SpoIIaa-like"/>
    <property type="match status" value="1"/>
</dbReference>
<evidence type="ECO:0000256" key="2">
    <source>
        <dbReference type="RuleBase" id="RU003749"/>
    </source>
</evidence>
<dbReference type="Gene3D" id="3.30.750.24">
    <property type="entry name" value="STAS domain"/>
    <property type="match status" value="1"/>
</dbReference>
<dbReference type="Proteomes" id="UP000606194">
    <property type="component" value="Unassembled WGS sequence"/>
</dbReference>
<evidence type="ECO:0000256" key="3">
    <source>
        <dbReference type="SAM" id="MobiDB-lite"/>
    </source>
</evidence>
<organism evidence="5 6">
    <name type="scientific">Streptomyces humidus</name>
    <dbReference type="NCBI Taxonomy" id="52259"/>
    <lineage>
        <taxon>Bacteria</taxon>
        <taxon>Bacillati</taxon>
        <taxon>Actinomycetota</taxon>
        <taxon>Actinomycetes</taxon>
        <taxon>Kitasatosporales</taxon>
        <taxon>Streptomycetaceae</taxon>
        <taxon>Streptomyces</taxon>
    </lineage>
</organism>
<dbReference type="PROSITE" id="PS50801">
    <property type="entry name" value="STAS"/>
    <property type="match status" value="1"/>
</dbReference>
<dbReference type="InterPro" id="IPR002645">
    <property type="entry name" value="STAS_dom"/>
</dbReference>
<dbReference type="CDD" id="cd07043">
    <property type="entry name" value="STAS_anti-anti-sigma_factors"/>
    <property type="match status" value="1"/>
</dbReference>
<accession>A0A918L5U5</accession>
<dbReference type="GO" id="GO:0043856">
    <property type="term" value="F:anti-sigma factor antagonist activity"/>
    <property type="evidence" value="ECO:0007669"/>
    <property type="project" value="InterPro"/>
</dbReference>
<dbReference type="PANTHER" id="PTHR33495:SF2">
    <property type="entry name" value="ANTI-SIGMA FACTOR ANTAGONIST TM_1081-RELATED"/>
    <property type="match status" value="1"/>
</dbReference>
<protein>
    <recommendedName>
        <fullName evidence="2">Anti-sigma factor antagonist</fullName>
    </recommendedName>
</protein>
<name>A0A918L5U5_9ACTN</name>
<evidence type="ECO:0000259" key="4">
    <source>
        <dbReference type="PROSITE" id="PS50801"/>
    </source>
</evidence>
<feature type="domain" description="STAS" evidence="4">
    <location>
        <begin position="123"/>
        <end position="231"/>
    </location>
</feature>
<dbReference type="InterPro" id="IPR003658">
    <property type="entry name" value="Anti-sigma_ant"/>
</dbReference>
<reference evidence="5" key="1">
    <citation type="journal article" date="2014" name="Int. J. Syst. Evol. Microbiol.">
        <title>Complete genome sequence of Corynebacterium casei LMG S-19264T (=DSM 44701T), isolated from a smear-ripened cheese.</title>
        <authorList>
            <consortium name="US DOE Joint Genome Institute (JGI-PGF)"/>
            <person name="Walter F."/>
            <person name="Albersmeier A."/>
            <person name="Kalinowski J."/>
            <person name="Ruckert C."/>
        </authorList>
    </citation>
    <scope>NUCLEOTIDE SEQUENCE</scope>
    <source>
        <strain evidence="5">JCM 4386</strain>
    </source>
</reference>
<proteinExistence type="inferred from homology"/>
<dbReference type="Pfam" id="PF01740">
    <property type="entry name" value="STAS"/>
    <property type="match status" value="1"/>
</dbReference>
<dbReference type="PANTHER" id="PTHR33495">
    <property type="entry name" value="ANTI-SIGMA FACTOR ANTAGONIST TM_1081-RELATED-RELATED"/>
    <property type="match status" value="1"/>
</dbReference>
<comment type="similarity">
    <text evidence="1 2">Belongs to the anti-sigma-factor antagonist family.</text>
</comment>
<keyword evidence="6" id="KW-1185">Reference proteome</keyword>
<dbReference type="NCBIfam" id="TIGR00377">
    <property type="entry name" value="ant_ant_sig"/>
    <property type="match status" value="1"/>
</dbReference>
<comment type="caution">
    <text evidence="5">The sequence shown here is derived from an EMBL/GenBank/DDBJ whole genome shotgun (WGS) entry which is preliminary data.</text>
</comment>
<reference evidence="5" key="2">
    <citation type="submission" date="2020-09" db="EMBL/GenBank/DDBJ databases">
        <authorList>
            <person name="Sun Q."/>
            <person name="Ohkuma M."/>
        </authorList>
    </citation>
    <scope>NUCLEOTIDE SEQUENCE</scope>
    <source>
        <strain evidence="5">JCM 4386</strain>
    </source>
</reference>
<sequence length="231" mass="23851">MLGLGPVEEGHGVVAGVGDAAVVRSQRVGGPHQVLVRTAAAVIVGMGFHAFALTPPFTCAGTHDGVVHARDVVRRVRSGAAARVHAAMASGQNPAHARFPGAAPSAVEETVTDNQRTDPPERLSVRPQVVDGVRVVRVRGEIDHDVTDVLGRALTSGDGATPPRIVADLSGVTFMDSSGINVLVAAHQRASGAQGWLRIAGAQAPVSRVLHLVGIDMLIPCRPTVEEALLG</sequence>
<dbReference type="AlphaFoldDB" id="A0A918L5U5"/>
<evidence type="ECO:0000256" key="1">
    <source>
        <dbReference type="ARBA" id="ARBA00009013"/>
    </source>
</evidence>
<evidence type="ECO:0000313" key="5">
    <source>
        <dbReference type="EMBL" id="GGS11795.1"/>
    </source>
</evidence>
<dbReference type="InterPro" id="IPR036513">
    <property type="entry name" value="STAS_dom_sf"/>
</dbReference>